<evidence type="ECO:0000256" key="5">
    <source>
        <dbReference type="ARBA" id="ARBA00023136"/>
    </source>
</evidence>
<protein>
    <submittedName>
        <fullName evidence="7">Uncharacterized protein</fullName>
    </submittedName>
</protein>
<dbReference type="OrthoDB" id="6057470at2"/>
<dbReference type="STRING" id="471852.Tcur_4083"/>
<evidence type="ECO:0000256" key="4">
    <source>
        <dbReference type="ARBA" id="ARBA00022989"/>
    </source>
</evidence>
<feature type="transmembrane region" description="Helical" evidence="6">
    <location>
        <begin position="192"/>
        <end position="210"/>
    </location>
</feature>
<dbReference type="AlphaFoldDB" id="D1AF67"/>
<evidence type="ECO:0000256" key="2">
    <source>
        <dbReference type="ARBA" id="ARBA00022475"/>
    </source>
</evidence>
<dbReference type="EMBL" id="CP001738">
    <property type="protein sequence ID" value="ACY99611.1"/>
    <property type="molecule type" value="Genomic_DNA"/>
</dbReference>
<feature type="transmembrane region" description="Helical" evidence="6">
    <location>
        <begin position="111"/>
        <end position="133"/>
    </location>
</feature>
<keyword evidence="4 6" id="KW-1133">Transmembrane helix</keyword>
<feature type="transmembrane region" description="Helical" evidence="6">
    <location>
        <begin position="145"/>
        <end position="171"/>
    </location>
</feature>
<sequence>MGAVRALLVLSAVAFCAYSLVSQWEETTQALARMSWTALVGAFLAGVGGLVAWMLGWRVFLAGLGSPLPLVAASRLSFISGLGKYVPGKVWALVTQMELGRRYRIPRIRNISSSLLAIASTTASGLAVAAVTLPLTSPQATADFWWLFLLAPVLLACLHPRIVTWGIDLLLKIARRPPLEHPVSLGVTLRAVAWEVVGWALFGLHTWLIADAAGGDGHGLPLLATGAYALAFTTGFLVFIAPNGLGAREAVIVLTLSPALPPGAPLVVALVSRVLLTLADLACAALAFAAGHGDGNEVTPHRLEGDRQPIKERS</sequence>
<keyword evidence="8" id="KW-1185">Reference proteome</keyword>
<keyword evidence="5 6" id="KW-0472">Membrane</keyword>
<reference evidence="7 8" key="1">
    <citation type="journal article" date="2011" name="Stand. Genomic Sci.">
        <title>Complete genome sequence of Thermomonospora curvata type strain (B9).</title>
        <authorList>
            <person name="Chertkov O."/>
            <person name="Sikorski J."/>
            <person name="Nolan M."/>
            <person name="Lapidus A."/>
            <person name="Lucas S."/>
            <person name="Del Rio T.G."/>
            <person name="Tice H."/>
            <person name="Cheng J.F."/>
            <person name="Goodwin L."/>
            <person name="Pitluck S."/>
            <person name="Liolios K."/>
            <person name="Ivanova N."/>
            <person name="Mavromatis K."/>
            <person name="Mikhailova N."/>
            <person name="Ovchinnikova G."/>
            <person name="Pati A."/>
            <person name="Chen A."/>
            <person name="Palaniappan K."/>
            <person name="Djao O.D."/>
            <person name="Land M."/>
            <person name="Hauser L."/>
            <person name="Chang Y.J."/>
            <person name="Jeffries C.D."/>
            <person name="Brettin T."/>
            <person name="Han C."/>
            <person name="Detter J.C."/>
            <person name="Rohde M."/>
            <person name="Goker M."/>
            <person name="Woyke T."/>
            <person name="Bristow J."/>
            <person name="Eisen J.A."/>
            <person name="Markowitz V."/>
            <person name="Hugenholtz P."/>
            <person name="Klenk H.P."/>
            <person name="Kyrpides N.C."/>
        </authorList>
    </citation>
    <scope>NUCLEOTIDE SEQUENCE [LARGE SCALE GENOMIC DNA]</scope>
    <source>
        <strain evidence="8">ATCC 19995 / DSM 43183 / JCM 3096 / KCTC 9072 / NBRC 15933 / NCIMB 10081 / Henssen B9</strain>
    </source>
</reference>
<dbReference type="HOGENOM" id="CLU_064500_0_0_11"/>
<dbReference type="eggNOG" id="COG0392">
    <property type="taxonomic scope" value="Bacteria"/>
</dbReference>
<organism evidence="7 8">
    <name type="scientific">Thermomonospora curvata (strain ATCC 19995 / DSM 43183 / JCM 3096 / KCTC 9072 / NBRC 15933 / NCIMB 10081 / Henssen B9)</name>
    <dbReference type="NCBI Taxonomy" id="471852"/>
    <lineage>
        <taxon>Bacteria</taxon>
        <taxon>Bacillati</taxon>
        <taxon>Actinomycetota</taxon>
        <taxon>Actinomycetes</taxon>
        <taxon>Streptosporangiales</taxon>
        <taxon>Thermomonosporaceae</taxon>
        <taxon>Thermomonospora</taxon>
    </lineage>
</organism>
<feature type="transmembrane region" description="Helical" evidence="6">
    <location>
        <begin position="38"/>
        <end position="60"/>
    </location>
</feature>
<dbReference type="Pfam" id="PF03706">
    <property type="entry name" value="LPG_synthase_TM"/>
    <property type="match status" value="1"/>
</dbReference>
<evidence type="ECO:0000256" key="3">
    <source>
        <dbReference type="ARBA" id="ARBA00022692"/>
    </source>
</evidence>
<feature type="transmembrane region" description="Helical" evidence="6">
    <location>
        <begin position="222"/>
        <end position="245"/>
    </location>
</feature>
<evidence type="ECO:0000256" key="6">
    <source>
        <dbReference type="SAM" id="Phobius"/>
    </source>
</evidence>
<accession>D1AF67</accession>
<keyword evidence="3 6" id="KW-0812">Transmembrane</keyword>
<evidence type="ECO:0000313" key="8">
    <source>
        <dbReference type="Proteomes" id="UP000001918"/>
    </source>
</evidence>
<dbReference type="KEGG" id="tcu:Tcur_4083"/>
<name>D1AF67_THECD</name>
<evidence type="ECO:0000313" key="7">
    <source>
        <dbReference type="EMBL" id="ACY99611.1"/>
    </source>
</evidence>
<proteinExistence type="predicted"/>
<dbReference type="Proteomes" id="UP000001918">
    <property type="component" value="Chromosome"/>
</dbReference>
<evidence type="ECO:0000256" key="1">
    <source>
        <dbReference type="ARBA" id="ARBA00004651"/>
    </source>
</evidence>
<comment type="subcellular location">
    <subcellularLocation>
        <location evidence="1">Cell membrane</location>
        <topology evidence="1">Multi-pass membrane protein</topology>
    </subcellularLocation>
</comment>
<dbReference type="GO" id="GO:0005886">
    <property type="term" value="C:plasma membrane"/>
    <property type="evidence" value="ECO:0007669"/>
    <property type="project" value="UniProtKB-SubCell"/>
</dbReference>
<gene>
    <name evidence="7" type="ordered locus">Tcur_4083</name>
</gene>
<dbReference type="InterPro" id="IPR022791">
    <property type="entry name" value="L-PG_synthase/AglD"/>
</dbReference>
<keyword evidence="2" id="KW-1003">Cell membrane</keyword>